<dbReference type="Pfam" id="PF00045">
    <property type="entry name" value="Hemopexin"/>
    <property type="match status" value="4"/>
</dbReference>
<dbReference type="PANTHER" id="PTHR10201:SF308">
    <property type="entry name" value="MATRIX METALLOPROTEINASE 2"/>
    <property type="match status" value="1"/>
</dbReference>
<feature type="binding site" evidence="12">
    <location>
        <position position="259"/>
    </location>
    <ligand>
        <name>Zn(2+)</name>
        <dbReference type="ChEBI" id="CHEBI:29105"/>
        <label>2</label>
        <note>catalytic</note>
    </ligand>
</feature>
<feature type="compositionally biased region" description="Basic residues" evidence="15">
    <location>
        <begin position="351"/>
        <end position="362"/>
    </location>
</feature>
<dbReference type="GO" id="GO:0004222">
    <property type="term" value="F:metalloendopeptidase activity"/>
    <property type="evidence" value="ECO:0007669"/>
    <property type="project" value="InterPro"/>
</dbReference>
<feature type="binding site" evidence="11">
    <location>
        <position position="241"/>
    </location>
    <ligand>
        <name>Zn(2+)</name>
        <dbReference type="ChEBI" id="CHEBI:29105"/>
        <label>2</label>
        <note>catalytic</note>
    </ligand>
</feature>
<feature type="modified residue" description="Phosphotyrosine; by PKDCC" evidence="13">
    <location>
        <position position="504"/>
    </location>
</feature>
<dbReference type="InterPro" id="IPR036365">
    <property type="entry name" value="PGBD-like_sf"/>
</dbReference>
<feature type="binding site" evidence="12">
    <location>
        <position position="571"/>
    </location>
    <ligand>
        <name>Ca(2+)</name>
        <dbReference type="ChEBI" id="CHEBI:29108"/>
        <label>5</label>
    </ligand>
</feature>
<dbReference type="OrthoDB" id="406838at2759"/>
<dbReference type="PROSITE" id="PS51642">
    <property type="entry name" value="HEMOPEXIN_2"/>
    <property type="match status" value="4"/>
</dbReference>
<evidence type="ECO:0000256" key="8">
    <source>
        <dbReference type="ARBA" id="ARBA00023049"/>
    </source>
</evidence>
<keyword evidence="7 11" id="KW-0862">Zinc</keyword>
<dbReference type="InterPro" id="IPR024079">
    <property type="entry name" value="MetalloPept_cat_dom_sf"/>
</dbReference>
<dbReference type="EMBL" id="OV121140">
    <property type="protein sequence ID" value="CAH0563528.1"/>
    <property type="molecule type" value="Genomic_DNA"/>
</dbReference>
<evidence type="ECO:0000256" key="4">
    <source>
        <dbReference type="ARBA" id="ARBA00022729"/>
    </source>
</evidence>
<dbReference type="GO" id="GO:0005615">
    <property type="term" value="C:extracellular space"/>
    <property type="evidence" value="ECO:0007669"/>
    <property type="project" value="TreeGrafter"/>
</dbReference>
<comment type="similarity">
    <text evidence="1">Belongs to the peptidase M10A family.</text>
</comment>
<feature type="binding site" evidence="12">
    <location>
        <position position="569"/>
    </location>
    <ligand>
        <name>Ca(2+)</name>
        <dbReference type="ChEBI" id="CHEBI:29108"/>
        <label>4</label>
    </ligand>
</feature>
<feature type="repeat" description="Hemopexin" evidence="14">
    <location>
        <begin position="565"/>
        <end position="612"/>
    </location>
</feature>
<dbReference type="GO" id="GO:0030574">
    <property type="term" value="P:collagen catabolic process"/>
    <property type="evidence" value="ECO:0007669"/>
    <property type="project" value="TreeGrafter"/>
</dbReference>
<dbReference type="PIRSF" id="PIRSF001191">
    <property type="entry name" value="Peptidase_M10A_matrix"/>
    <property type="match status" value="1"/>
</dbReference>
<keyword evidence="12" id="KW-0106">Calcium</keyword>
<dbReference type="SMART" id="SM00120">
    <property type="entry name" value="HX"/>
    <property type="match status" value="4"/>
</dbReference>
<dbReference type="InterPro" id="IPR000585">
    <property type="entry name" value="Hemopexin-like_dom"/>
</dbReference>
<evidence type="ECO:0000256" key="12">
    <source>
        <dbReference type="PIRSR" id="PIRSR621190-2"/>
    </source>
</evidence>
<feature type="repeat" description="Hemopexin" evidence="14">
    <location>
        <begin position="470"/>
        <end position="515"/>
    </location>
</feature>
<feature type="compositionally biased region" description="Pro residues" evidence="15">
    <location>
        <begin position="390"/>
        <end position="400"/>
    </location>
</feature>
<dbReference type="InterPro" id="IPR021190">
    <property type="entry name" value="Pept_M10A"/>
</dbReference>
<evidence type="ECO:0000256" key="9">
    <source>
        <dbReference type="ARBA" id="ARBA00023145"/>
    </source>
</evidence>
<reference evidence="17" key="1">
    <citation type="submission" date="2021-12" db="EMBL/GenBank/DDBJ databases">
        <authorList>
            <person name="King R."/>
        </authorList>
    </citation>
    <scope>NUCLEOTIDE SEQUENCE</scope>
</reference>
<dbReference type="Pfam" id="PF01471">
    <property type="entry name" value="PG_binding_1"/>
    <property type="match status" value="1"/>
</dbReference>
<dbReference type="GO" id="GO:0031012">
    <property type="term" value="C:extracellular matrix"/>
    <property type="evidence" value="ECO:0007669"/>
    <property type="project" value="InterPro"/>
</dbReference>
<gene>
    <name evidence="17" type="ORF">MELIAE_LOCUS12328</name>
</gene>
<feature type="binding site" evidence="12">
    <location>
        <position position="188"/>
    </location>
    <ligand>
        <name>Zn(2+)</name>
        <dbReference type="ChEBI" id="CHEBI:29105"/>
        <label>1</label>
    </ligand>
</feature>
<keyword evidence="9" id="KW-0865">Zymogen</keyword>
<feature type="binding site" evidence="12">
    <location>
        <position position="217"/>
    </location>
    <ligand>
        <name>Ca(2+)</name>
        <dbReference type="ChEBI" id="CHEBI:29108"/>
        <label>3</label>
    </ligand>
</feature>
<dbReference type="InterPro" id="IPR001818">
    <property type="entry name" value="Pept_M10_metallopeptidase"/>
</dbReference>
<evidence type="ECO:0000256" key="13">
    <source>
        <dbReference type="PIRSR" id="PIRSR621190-4"/>
    </source>
</evidence>
<feature type="compositionally biased region" description="Low complexity" evidence="15">
    <location>
        <begin position="306"/>
        <end position="322"/>
    </location>
</feature>
<feature type="binding site" evidence="11">
    <location>
        <position position="245"/>
    </location>
    <ligand>
        <name>Zn(2+)</name>
        <dbReference type="ChEBI" id="CHEBI:29105"/>
        <label>2</label>
        <note>catalytic</note>
    </ligand>
</feature>
<keyword evidence="6" id="KW-0378">Hydrolase</keyword>
<dbReference type="AlphaFoldDB" id="A0A9P0BHQ9"/>
<evidence type="ECO:0000256" key="15">
    <source>
        <dbReference type="SAM" id="MobiDB-lite"/>
    </source>
</evidence>
<keyword evidence="18" id="KW-1185">Reference proteome</keyword>
<evidence type="ECO:0000256" key="1">
    <source>
        <dbReference type="ARBA" id="ARBA00010370"/>
    </source>
</evidence>
<feature type="binding site" evidence="12">
    <location>
        <position position="220"/>
    </location>
    <ligand>
        <name>Ca(2+)</name>
        <dbReference type="ChEBI" id="CHEBI:29108"/>
        <label>1</label>
    </ligand>
</feature>
<dbReference type="SMART" id="SM00235">
    <property type="entry name" value="ZnMc"/>
    <property type="match status" value="1"/>
</dbReference>
<dbReference type="CDD" id="cd04278">
    <property type="entry name" value="ZnMc_MMP"/>
    <property type="match status" value="1"/>
</dbReference>
<feature type="binding site" evidence="12">
    <location>
        <position position="193"/>
    </location>
    <ligand>
        <name>Ca(2+)</name>
        <dbReference type="ChEBI" id="CHEBI:29108"/>
        <label>3</label>
    </ligand>
</feature>
<dbReference type="GO" id="GO:0030198">
    <property type="term" value="P:extracellular matrix organization"/>
    <property type="evidence" value="ECO:0007669"/>
    <property type="project" value="TreeGrafter"/>
</dbReference>
<dbReference type="InterPro" id="IPR021158">
    <property type="entry name" value="Pept_M10A_Zn_BS"/>
</dbReference>
<evidence type="ECO:0000256" key="2">
    <source>
        <dbReference type="ARBA" id="ARBA00022670"/>
    </source>
</evidence>
<feature type="repeat" description="Hemopexin" evidence="14">
    <location>
        <begin position="517"/>
        <end position="564"/>
    </location>
</feature>
<protein>
    <recommendedName>
        <fullName evidence="16">Peptidase metallopeptidase domain-containing protein</fullName>
    </recommendedName>
</protein>
<evidence type="ECO:0000256" key="7">
    <source>
        <dbReference type="ARBA" id="ARBA00022833"/>
    </source>
</evidence>
<feature type="repeat" description="Hemopexin" evidence="14">
    <location>
        <begin position="418"/>
        <end position="466"/>
    </location>
</feature>
<proteinExistence type="inferred from homology"/>
<name>A0A9P0BHQ9_BRAAE</name>
<dbReference type="GO" id="GO:0008270">
    <property type="term" value="F:zinc ion binding"/>
    <property type="evidence" value="ECO:0007669"/>
    <property type="project" value="InterPro"/>
</dbReference>
<organism evidence="17 18">
    <name type="scientific">Brassicogethes aeneus</name>
    <name type="common">Rape pollen beetle</name>
    <name type="synonym">Meligethes aeneus</name>
    <dbReference type="NCBI Taxonomy" id="1431903"/>
    <lineage>
        <taxon>Eukaryota</taxon>
        <taxon>Metazoa</taxon>
        <taxon>Ecdysozoa</taxon>
        <taxon>Arthropoda</taxon>
        <taxon>Hexapoda</taxon>
        <taxon>Insecta</taxon>
        <taxon>Pterygota</taxon>
        <taxon>Neoptera</taxon>
        <taxon>Endopterygota</taxon>
        <taxon>Coleoptera</taxon>
        <taxon>Polyphaga</taxon>
        <taxon>Cucujiformia</taxon>
        <taxon>Nitidulidae</taxon>
        <taxon>Meligethinae</taxon>
        <taxon>Brassicogethes</taxon>
    </lineage>
</organism>
<sequence length="662" mass="77397">MCLTVKIKCFSGARLLLFVIVLLFYDFTEGAQGRSKREFLGDDLQGYLMQFGYMEKREDVASAFITEHSIRSAIKELQDFAHIPVTGILDETTKKLLKKPRCGMPDKKTVQTSGRRRKRFALHGSKWPKTDLTWTVRSWGNLNQNDVRRIFTKAFQVWSNHSKLEFRYMHDYSRADIIIHFYSKDHGDRFPFDDKGQVLAHAFFPTGSGSSVEVHFDSDEIWNTNGNPDPGSTNLFNVAAHEFGHSLGLQHSSVEDALMYPWYQEISDGEGYQLPQDDKHAIQQLYGRRNGGQNWDYIPKYHPKPRTTTTTTQAPRTRYTPRPNHPYNPYSGHNHPVYYPRTEKPYYPRKQPMHPTKKHYNHPTKDPRNTHHNYPEVNPEKHPTRHHPKQPYPGNGPRPGAPERPEVTPTHHPSKKPPDTCDTSYDAVATIRKEMFVFKDAYFWRISDQGLLPGYPAEITRLWRDLPRNFTHLDAVYERQDNKIVFFIGKQYYVFTGQKLNHGYPKPLTHLGLPQDLPKVDGAMVWGHNGHTYFYSGNIYWRFDESEKKVELDYPRDMAMWKGVGRDIDAVFQWRDGKTYFFKGKYYWKFNDQHMRVEHKEPKLSAPFWMGCSNNFESNDIGENLPYKGVVSSGFKNDIFSVFFAFKYHSYGIKLLFLTGRF</sequence>
<dbReference type="InterPro" id="IPR036375">
    <property type="entry name" value="Hemopexin-like_dom_sf"/>
</dbReference>
<feature type="active site" evidence="10">
    <location>
        <position position="242"/>
    </location>
</feature>
<feature type="binding site" evidence="12">
    <location>
        <position position="215"/>
    </location>
    <ligand>
        <name>Zn(2+)</name>
        <dbReference type="ChEBI" id="CHEBI:29105"/>
        <label>1</label>
    </ligand>
</feature>
<feature type="binding site" description="in inhibited form" evidence="12">
    <location>
        <position position="102"/>
    </location>
    <ligand>
        <name>Zn(2+)</name>
        <dbReference type="ChEBI" id="CHEBI:29105"/>
        <label>2</label>
        <note>catalytic</note>
    </ligand>
</feature>
<evidence type="ECO:0000256" key="11">
    <source>
        <dbReference type="PIRSR" id="PIRSR001191-2"/>
    </source>
</evidence>
<feature type="domain" description="Peptidase metallopeptidase" evidence="16">
    <location>
        <begin position="123"/>
        <end position="288"/>
    </location>
</feature>
<dbReference type="InterPro" id="IPR033739">
    <property type="entry name" value="M10A_MMP"/>
</dbReference>
<evidence type="ECO:0000256" key="6">
    <source>
        <dbReference type="ARBA" id="ARBA00022801"/>
    </source>
</evidence>
<feature type="binding site" evidence="12">
    <location>
        <position position="220"/>
    </location>
    <ligand>
        <name>Ca(2+)</name>
        <dbReference type="ChEBI" id="CHEBI:29108"/>
        <label>3</label>
    </ligand>
</feature>
<dbReference type="SUPFAM" id="SSF50923">
    <property type="entry name" value="Hemopexin-like domain"/>
    <property type="match status" value="1"/>
</dbReference>
<accession>A0A9P0BHQ9</accession>
<feature type="binding site" evidence="12">
    <location>
        <position position="426"/>
    </location>
    <ligand>
        <name>Ca(2+)</name>
        <dbReference type="ChEBI" id="CHEBI:29108"/>
        <label>4</label>
    </ligand>
</feature>
<feature type="binding site" evidence="12">
    <location>
        <position position="186"/>
    </location>
    <ligand>
        <name>Zn(2+)</name>
        <dbReference type="ChEBI" id="CHEBI:29105"/>
        <label>1</label>
    </ligand>
</feature>
<dbReference type="PROSITE" id="PS00546">
    <property type="entry name" value="CYSTEINE_SWITCH"/>
    <property type="match status" value="1"/>
</dbReference>
<evidence type="ECO:0000256" key="3">
    <source>
        <dbReference type="ARBA" id="ARBA00022723"/>
    </source>
</evidence>
<keyword evidence="2" id="KW-0645">Protease</keyword>
<feature type="binding site" evidence="12">
    <location>
        <position position="201"/>
    </location>
    <ligand>
        <name>Zn(2+)</name>
        <dbReference type="ChEBI" id="CHEBI:29105"/>
        <label>1</label>
    </ligand>
</feature>
<evidence type="ECO:0000259" key="16">
    <source>
        <dbReference type="SMART" id="SM00235"/>
    </source>
</evidence>
<feature type="binding site" evidence="11">
    <location>
        <position position="251"/>
    </location>
    <ligand>
        <name>Zn(2+)</name>
        <dbReference type="ChEBI" id="CHEBI:29105"/>
        <label>2</label>
        <note>catalytic</note>
    </ligand>
</feature>
<dbReference type="GO" id="GO:0006508">
    <property type="term" value="P:proteolysis"/>
    <property type="evidence" value="ECO:0007669"/>
    <property type="project" value="UniProtKB-KW"/>
</dbReference>
<dbReference type="Pfam" id="PF00413">
    <property type="entry name" value="Peptidase_M10"/>
    <property type="match status" value="1"/>
</dbReference>
<dbReference type="Proteomes" id="UP001154078">
    <property type="component" value="Chromosome 9"/>
</dbReference>
<keyword evidence="5" id="KW-0677">Repeat</keyword>
<dbReference type="FunFam" id="2.110.10.10:FF:000018">
    <property type="entry name" value="Matrix metallopeptidase 25b"/>
    <property type="match status" value="1"/>
</dbReference>
<keyword evidence="3 11" id="KW-0479">Metal-binding</keyword>
<evidence type="ECO:0000256" key="14">
    <source>
        <dbReference type="PROSITE-ProRule" id="PRU01011"/>
    </source>
</evidence>
<comment type="cofactor">
    <cofactor evidence="12">
        <name>Zn(2+)</name>
        <dbReference type="ChEBI" id="CHEBI:29105"/>
    </cofactor>
    <text evidence="12">Binds 2 Zn(2+) ions per subunit.</text>
</comment>
<evidence type="ECO:0000313" key="17">
    <source>
        <dbReference type="EMBL" id="CAH0563528.1"/>
    </source>
</evidence>
<dbReference type="Gene3D" id="3.40.390.10">
    <property type="entry name" value="Collagenase (Catalytic Domain)"/>
    <property type="match status" value="1"/>
</dbReference>
<dbReference type="InterPro" id="IPR018487">
    <property type="entry name" value="Hemopexin-like_repeat"/>
</dbReference>
<dbReference type="PANTHER" id="PTHR10201">
    <property type="entry name" value="MATRIX METALLOPROTEINASE"/>
    <property type="match status" value="1"/>
</dbReference>
<dbReference type="InterPro" id="IPR006026">
    <property type="entry name" value="Peptidase_Metallo"/>
</dbReference>
<keyword evidence="4" id="KW-0732">Signal</keyword>
<dbReference type="Gene3D" id="2.110.10.10">
    <property type="entry name" value="Hemopexin-like domain"/>
    <property type="match status" value="1"/>
</dbReference>
<dbReference type="PRINTS" id="PR00138">
    <property type="entry name" value="MATRIXIN"/>
</dbReference>
<evidence type="ECO:0000313" key="18">
    <source>
        <dbReference type="Proteomes" id="UP001154078"/>
    </source>
</evidence>
<dbReference type="CDD" id="cd00094">
    <property type="entry name" value="HX"/>
    <property type="match status" value="1"/>
</dbReference>
<dbReference type="SUPFAM" id="SSF55486">
    <property type="entry name" value="Metalloproteases ('zincins'), catalytic domain"/>
    <property type="match status" value="1"/>
</dbReference>
<dbReference type="InterPro" id="IPR002477">
    <property type="entry name" value="Peptidoglycan-bd-like"/>
</dbReference>
<dbReference type="SUPFAM" id="SSF47090">
    <property type="entry name" value="PGBD-like"/>
    <property type="match status" value="1"/>
</dbReference>
<feature type="binding site" evidence="12">
    <location>
        <position position="176"/>
    </location>
    <ligand>
        <name>Ca(2+)</name>
        <dbReference type="ChEBI" id="CHEBI:29108"/>
        <label>2</label>
    </ligand>
</feature>
<feature type="binding site" evidence="12">
    <location>
        <position position="474"/>
    </location>
    <ligand>
        <name>Ca(2+)</name>
        <dbReference type="ChEBI" id="CHEBI:29108"/>
        <label>4</label>
    </ligand>
</feature>
<keyword evidence="8" id="KW-0482">Metalloprotease</keyword>
<feature type="region of interest" description="Disordered" evidence="15">
    <location>
        <begin position="290"/>
        <end position="422"/>
    </location>
</feature>
<evidence type="ECO:0000256" key="10">
    <source>
        <dbReference type="PIRSR" id="PIRSR001191-1"/>
    </source>
</evidence>
<comment type="cofactor">
    <cofactor evidence="12">
        <name>Ca(2+)</name>
        <dbReference type="ChEBI" id="CHEBI:29108"/>
    </cofactor>
    <text evidence="12">Can bind about 5 Ca(2+) ions per subunit.</text>
</comment>
<feature type="binding site" evidence="12">
    <location>
        <position position="523"/>
    </location>
    <ligand>
        <name>Ca(2+)</name>
        <dbReference type="ChEBI" id="CHEBI:29108"/>
        <label>5</label>
    </ligand>
</feature>
<evidence type="ECO:0000256" key="5">
    <source>
        <dbReference type="ARBA" id="ARBA00022737"/>
    </source>
</evidence>